<name>A0A373FEW3_COMTE</name>
<dbReference type="Gene3D" id="3.40.1580.10">
    <property type="entry name" value="SMI1/KNR4-like"/>
    <property type="match status" value="1"/>
</dbReference>
<evidence type="ECO:0000313" key="2">
    <source>
        <dbReference type="Proteomes" id="UP000261948"/>
    </source>
</evidence>
<organism evidence="1 2">
    <name type="scientific">Comamonas testosteroni</name>
    <name type="common">Pseudomonas testosteroni</name>
    <dbReference type="NCBI Taxonomy" id="285"/>
    <lineage>
        <taxon>Bacteria</taxon>
        <taxon>Pseudomonadati</taxon>
        <taxon>Pseudomonadota</taxon>
        <taxon>Betaproteobacteria</taxon>
        <taxon>Burkholderiales</taxon>
        <taxon>Comamonadaceae</taxon>
        <taxon>Comamonas</taxon>
    </lineage>
</organism>
<comment type="caution">
    <text evidence="1">The sequence shown here is derived from an EMBL/GenBank/DDBJ whole genome shotgun (WGS) entry which is preliminary data.</text>
</comment>
<accession>A0A373FEW3</accession>
<dbReference type="Proteomes" id="UP000261948">
    <property type="component" value="Unassembled WGS sequence"/>
</dbReference>
<sequence length="116" mass="12708">MASCHSPKASMFDLTSVPAFLARQTGVPRDDGLMIYAPEEVAERNQTYEVAEYLPGHLMVGGDSGGRGILIDDSGVVWICGLGALFLDVRELLSPHLAQWVEQDCLLPSWDDEDDE</sequence>
<proteinExistence type="predicted"/>
<dbReference type="EMBL" id="QURR01000022">
    <property type="protein sequence ID" value="RGE42671.1"/>
    <property type="molecule type" value="Genomic_DNA"/>
</dbReference>
<gene>
    <name evidence="1" type="ORF">DZC30_16285</name>
</gene>
<protein>
    <recommendedName>
        <fullName evidence="3">SMI1/KNR4 family protein</fullName>
    </recommendedName>
</protein>
<keyword evidence="2" id="KW-1185">Reference proteome</keyword>
<reference evidence="1 2" key="1">
    <citation type="submission" date="2018-08" db="EMBL/GenBank/DDBJ databases">
        <title>Comamonas testosteroni strain SWCO2.</title>
        <authorList>
            <person name="Jiang N."/>
            <person name="Zhang X.Z."/>
        </authorList>
    </citation>
    <scope>NUCLEOTIDE SEQUENCE [LARGE SCALE GENOMIC DNA]</scope>
    <source>
        <strain evidence="1 2">SWCO2</strain>
    </source>
</reference>
<dbReference type="InterPro" id="IPR037883">
    <property type="entry name" value="Knr4/Smi1-like_sf"/>
</dbReference>
<evidence type="ECO:0008006" key="3">
    <source>
        <dbReference type="Google" id="ProtNLM"/>
    </source>
</evidence>
<dbReference type="AlphaFoldDB" id="A0A373FEW3"/>
<evidence type="ECO:0000313" key="1">
    <source>
        <dbReference type="EMBL" id="RGE42671.1"/>
    </source>
</evidence>